<evidence type="ECO:0000313" key="9">
    <source>
        <dbReference type="Proteomes" id="UP001628179"/>
    </source>
</evidence>
<dbReference type="PANTHER" id="PTHR23502:SF151">
    <property type="entry name" value="MAJOR FACILITATOR SUPERFAMILY (MFS) PROFILE DOMAIN-CONTAINING PROTEIN"/>
    <property type="match status" value="1"/>
</dbReference>
<proteinExistence type="predicted"/>
<organism evidence="8 9">
    <name type="scientific">Madurella fahalii</name>
    <dbReference type="NCBI Taxonomy" id="1157608"/>
    <lineage>
        <taxon>Eukaryota</taxon>
        <taxon>Fungi</taxon>
        <taxon>Dikarya</taxon>
        <taxon>Ascomycota</taxon>
        <taxon>Pezizomycotina</taxon>
        <taxon>Sordariomycetes</taxon>
        <taxon>Sordariomycetidae</taxon>
        <taxon>Sordariales</taxon>
        <taxon>Sordariales incertae sedis</taxon>
        <taxon>Madurella</taxon>
    </lineage>
</organism>
<evidence type="ECO:0000256" key="2">
    <source>
        <dbReference type="ARBA" id="ARBA00022692"/>
    </source>
</evidence>
<gene>
    <name evidence="8" type="ORF">MFIFM68171_05014</name>
</gene>
<feature type="domain" description="Major facilitator superfamily (MFS) profile" evidence="7">
    <location>
        <begin position="59"/>
        <end position="534"/>
    </location>
</feature>
<dbReference type="EMBL" id="BAAFSV010000002">
    <property type="protein sequence ID" value="GAB1314804.1"/>
    <property type="molecule type" value="Genomic_DNA"/>
</dbReference>
<evidence type="ECO:0000256" key="5">
    <source>
        <dbReference type="SAM" id="MobiDB-lite"/>
    </source>
</evidence>
<dbReference type="SUPFAM" id="SSF103473">
    <property type="entry name" value="MFS general substrate transporter"/>
    <property type="match status" value="1"/>
</dbReference>
<keyword evidence="3 6" id="KW-1133">Transmembrane helix</keyword>
<dbReference type="InterPro" id="IPR011701">
    <property type="entry name" value="MFS"/>
</dbReference>
<dbReference type="RefSeq" id="XP_070916535.1">
    <property type="nucleotide sequence ID" value="XM_071060434.1"/>
</dbReference>
<evidence type="ECO:0000259" key="7">
    <source>
        <dbReference type="PROSITE" id="PS50850"/>
    </source>
</evidence>
<evidence type="ECO:0000256" key="4">
    <source>
        <dbReference type="ARBA" id="ARBA00023136"/>
    </source>
</evidence>
<feature type="transmembrane region" description="Helical" evidence="6">
    <location>
        <begin position="509"/>
        <end position="529"/>
    </location>
</feature>
<evidence type="ECO:0000313" key="8">
    <source>
        <dbReference type="EMBL" id="GAB1314804.1"/>
    </source>
</evidence>
<reference evidence="8 9" key="1">
    <citation type="submission" date="2024-09" db="EMBL/GenBank/DDBJ databases">
        <title>Itraconazole resistance in Madurella fahalii resulting from another homologue of gene encoding cytochrome P450 14-alpha sterol demethylase (CYP51).</title>
        <authorList>
            <person name="Yoshioka I."/>
            <person name="Fahal A.H."/>
            <person name="Kaneko S."/>
            <person name="Yaguchi T."/>
        </authorList>
    </citation>
    <scope>NUCLEOTIDE SEQUENCE [LARGE SCALE GENOMIC DNA]</scope>
    <source>
        <strain evidence="8 9">IFM 68171</strain>
    </source>
</reference>
<dbReference type="Pfam" id="PF07690">
    <property type="entry name" value="MFS_1"/>
    <property type="match status" value="1"/>
</dbReference>
<dbReference type="InterPro" id="IPR036259">
    <property type="entry name" value="MFS_trans_sf"/>
</dbReference>
<dbReference type="InterPro" id="IPR020846">
    <property type="entry name" value="MFS_dom"/>
</dbReference>
<feature type="transmembrane region" description="Helical" evidence="6">
    <location>
        <begin position="225"/>
        <end position="245"/>
    </location>
</feature>
<keyword evidence="4 6" id="KW-0472">Membrane</keyword>
<name>A0ABQ0GAV1_9PEZI</name>
<protein>
    <submittedName>
        <fullName evidence="8">Itaconate transport protein</fullName>
    </submittedName>
</protein>
<feature type="transmembrane region" description="Helical" evidence="6">
    <location>
        <begin position="325"/>
        <end position="348"/>
    </location>
</feature>
<dbReference type="GeneID" id="98175757"/>
<evidence type="ECO:0000256" key="3">
    <source>
        <dbReference type="ARBA" id="ARBA00022989"/>
    </source>
</evidence>
<feature type="transmembrane region" description="Helical" evidence="6">
    <location>
        <begin position="420"/>
        <end position="442"/>
    </location>
</feature>
<feature type="transmembrane region" description="Helical" evidence="6">
    <location>
        <begin position="95"/>
        <end position="113"/>
    </location>
</feature>
<keyword evidence="9" id="KW-1185">Reference proteome</keyword>
<dbReference type="PROSITE" id="PS50850">
    <property type="entry name" value="MFS"/>
    <property type="match status" value="1"/>
</dbReference>
<evidence type="ECO:0000256" key="6">
    <source>
        <dbReference type="SAM" id="Phobius"/>
    </source>
</evidence>
<evidence type="ECO:0000256" key="1">
    <source>
        <dbReference type="ARBA" id="ARBA00004141"/>
    </source>
</evidence>
<dbReference type="Proteomes" id="UP001628179">
    <property type="component" value="Unassembled WGS sequence"/>
</dbReference>
<dbReference type="PRINTS" id="PR01036">
    <property type="entry name" value="TCRTETB"/>
</dbReference>
<feature type="transmembrane region" description="Helical" evidence="6">
    <location>
        <begin position="125"/>
        <end position="143"/>
    </location>
</feature>
<dbReference type="PANTHER" id="PTHR23502">
    <property type="entry name" value="MAJOR FACILITATOR SUPERFAMILY"/>
    <property type="match status" value="1"/>
</dbReference>
<feature type="transmembrane region" description="Helical" evidence="6">
    <location>
        <begin position="58"/>
        <end position="83"/>
    </location>
</feature>
<keyword evidence="2 6" id="KW-0812">Transmembrane</keyword>
<dbReference type="Gene3D" id="1.20.1250.20">
    <property type="entry name" value="MFS general substrate transporter like domains"/>
    <property type="match status" value="1"/>
</dbReference>
<comment type="caution">
    <text evidence="8">The sequence shown here is derived from an EMBL/GenBank/DDBJ whole genome shotgun (WGS) entry which is preliminary data.</text>
</comment>
<feature type="transmembrane region" description="Helical" evidence="6">
    <location>
        <begin position="360"/>
        <end position="382"/>
    </location>
</feature>
<accession>A0ABQ0GAV1</accession>
<comment type="subcellular location">
    <subcellularLocation>
        <location evidence="1">Membrane</location>
        <topology evidence="1">Multi-pass membrane protein</topology>
    </subcellularLocation>
</comment>
<sequence length="543" mass="58242">MSTQPETNPPPDLLISQAPAEKPTSLSPPPDELKNQSPNHEPQQPDPHPPFSKSTRTYLTYLLGFTITLSTLTATIYFPLIPLLTRHFSVPLQSINLTVTAYAVAQALAPALFASLADSLGRRPVLLALVALYAAASLGLAVVSRNATAGAASSSSYAALLTLRVLQSVGGSPTPAIAYGIVADVAPLAERGAMLGPMMSFCNGLSAVGPAVGGAVALATAGVEWVFLALLVVAVVVLVGVGGTLPETLAGRRRRGERGGGWAKGWVRRPWWELVVGGLGKRRGGDKGRGAREKMIVEDEHRGLTKWRVRNAVASFRFILHKDAFAVLWMVASSYTVYYTFQVAIPVIFDEIYGYNELEIGLVFLPGLAGMTIGGIIAGKLVDQNYAATARRHGFEPGVKLNKRHDLCEFPIEAARYRHYLIFVFLEIAVVIGYGWAVWFHVHPAVPIVLQFFACALSTLLSHTASVLLVDIFPDTSSSAYASGQLMRCGLSAASAAVLQPLVDAVGRGWYFTMFSLFLGLTGAASVVISQVKGMDWRRARLN</sequence>
<feature type="region of interest" description="Disordered" evidence="5">
    <location>
        <begin position="1"/>
        <end position="51"/>
    </location>
</feature>